<keyword evidence="2" id="KW-1185">Reference proteome</keyword>
<dbReference type="InterPro" id="IPR010985">
    <property type="entry name" value="Ribbon_hlx_hlx"/>
</dbReference>
<dbReference type="STRING" id="926566.Terro_1405"/>
<dbReference type="HOGENOM" id="CLU_155311_3_1_0"/>
<dbReference type="Gene3D" id="1.10.1220.10">
    <property type="entry name" value="Met repressor-like"/>
    <property type="match status" value="1"/>
</dbReference>
<evidence type="ECO:0000313" key="1">
    <source>
        <dbReference type="EMBL" id="AFL87714.1"/>
    </source>
</evidence>
<dbReference type="InterPro" id="IPR013321">
    <property type="entry name" value="Arc_rbn_hlx_hlx"/>
</dbReference>
<dbReference type="RefSeq" id="WP_014785283.1">
    <property type="nucleotide sequence ID" value="NC_018014.1"/>
</dbReference>
<protein>
    <submittedName>
        <fullName evidence="1">Uncharacterized protein</fullName>
    </submittedName>
</protein>
<dbReference type="GO" id="GO:0006355">
    <property type="term" value="P:regulation of DNA-templated transcription"/>
    <property type="evidence" value="ECO:0007669"/>
    <property type="project" value="InterPro"/>
</dbReference>
<dbReference type="eggNOG" id="COG3905">
    <property type="taxonomic scope" value="Bacteria"/>
</dbReference>
<proteinExistence type="predicted"/>
<accession>I3ZEP6</accession>
<dbReference type="EMBL" id="CP003379">
    <property type="protein sequence ID" value="AFL87714.1"/>
    <property type="molecule type" value="Genomic_DNA"/>
</dbReference>
<evidence type="ECO:0000313" key="2">
    <source>
        <dbReference type="Proteomes" id="UP000006056"/>
    </source>
</evidence>
<dbReference type="AlphaFoldDB" id="I3ZEP6"/>
<dbReference type="KEGG" id="trs:Terro_1405"/>
<reference evidence="1 2" key="1">
    <citation type="submission" date="2012-06" db="EMBL/GenBank/DDBJ databases">
        <title>Complete genome of Terriglobus roseus DSM 18391.</title>
        <authorList>
            <consortium name="US DOE Joint Genome Institute (JGI-PGF)"/>
            <person name="Lucas S."/>
            <person name="Copeland A."/>
            <person name="Lapidus A."/>
            <person name="Glavina del Rio T."/>
            <person name="Dalin E."/>
            <person name="Tice H."/>
            <person name="Bruce D."/>
            <person name="Goodwin L."/>
            <person name="Pitluck S."/>
            <person name="Peters L."/>
            <person name="Mikhailova N."/>
            <person name="Munk A.C.C."/>
            <person name="Kyrpides N."/>
            <person name="Mavromatis K."/>
            <person name="Ivanova N."/>
            <person name="Brettin T."/>
            <person name="Detter J.C."/>
            <person name="Han C."/>
            <person name="Larimer F."/>
            <person name="Land M."/>
            <person name="Hauser L."/>
            <person name="Markowitz V."/>
            <person name="Cheng J.-F."/>
            <person name="Hugenholtz P."/>
            <person name="Woyke T."/>
            <person name="Wu D."/>
            <person name="Brambilla E."/>
            <person name="Klenk H.-P."/>
            <person name="Eisen J.A."/>
        </authorList>
    </citation>
    <scope>NUCLEOTIDE SEQUENCE [LARGE SCALE GENOMIC DNA]</scope>
    <source>
        <strain evidence="2">DSM 18391 / NRRL B-41598 / KBS 63</strain>
    </source>
</reference>
<dbReference type="Proteomes" id="UP000006056">
    <property type="component" value="Chromosome"/>
</dbReference>
<dbReference type="SUPFAM" id="SSF47598">
    <property type="entry name" value="Ribbon-helix-helix"/>
    <property type="match status" value="1"/>
</dbReference>
<organism evidence="1 2">
    <name type="scientific">Terriglobus roseus (strain DSM 18391 / NRRL B-41598 / KBS 63)</name>
    <dbReference type="NCBI Taxonomy" id="926566"/>
    <lineage>
        <taxon>Bacteria</taxon>
        <taxon>Pseudomonadati</taxon>
        <taxon>Acidobacteriota</taxon>
        <taxon>Terriglobia</taxon>
        <taxon>Terriglobales</taxon>
        <taxon>Acidobacteriaceae</taxon>
        <taxon>Terriglobus</taxon>
    </lineage>
</organism>
<dbReference type="OrthoDB" id="5298181at2"/>
<sequence length="97" mass="11092">MAASHAIVVQPDQQERLESLAAAQLRSPDLLVREAIDQYLEAGELQSPEEREQMLADAESAWQDYQRTGLHVSQDEMRDWIKRLHDDPDAPRPSCHT</sequence>
<name>I3ZEP6_TERRK</name>
<gene>
    <name evidence="1" type="ordered locus">Terro_1405</name>
</gene>